<sequence length="1078" mass="120482">MASDLEEIPSPPTWPLIGNVADIDPEVPFSTFMRFADQYGSIFRLKFPGGKSVVYVADYTMVNEVCDEKRFEKNVTKSNPILREIRNGVHDGLFTADKEEENWGIAHRILIPAFGPISMANMYDDMHDIASQLVMKWARHGSETPILATDDFTRLTLDTLALCSMDFRFNSYYRDEMHPFIDAMGGFLTESGNRSRRPPFSSLFYRDVDRKYQLNIDLMRQTADEVLEVRKSRGSNRRDLLQAMLEGVDSKTGKKMTDASITDNLITFLIAGHETTSGLLSFAMYQLIKSPETYLKLQKEIDEVCGTDSIKLEHLPKLQYTSAVLRETLRLNPTISMFTVSPIKNEILGGKYQVEAHQPIVLLVGKSQMDPAIFGDDVHKFRPERMYGENFDRLMREYPSCWKPFGNGMRGCIGRPFAWQESLLVMAMLFQNFNFISYDPDYTLKLKQTLTLKPKEFYIRAVLREGLTATIVEHRISGTKPPQAAANSSKHDTKDASDGGNVKPINIYYGSNTGTCEALAQRLASNAAEHGFKVGVIDVMDAAVQRLKKDVPSVFVTASYEGHPPDNAALFVSWLESLKAKELENVPFAVFGCGNHDWAQTFHRVPNLVNDKLEEMGGSRIASIGLADAAENRMFTDFEAWEDEVLWPALALKFNVKREEARSIPTLDLQITTPRTTTLRQDVAEASVVVIKTLTQPGGATKKHIEIQLPQDATYRAGDYLSVLPVNDISNVKRVMHRFHLPLDSHVTIPSGQSHTTLPTDMSIAVSDLLSAYVELEQPATRKSISALIEATAIQETKAALQLLVGNSYDTEIIAKRTSLLDLLEKYNDIQLPFWVFLQALPPLRVRQYSISSSPLWNPSCVSLTYAILDEPSLSNAQTRKLGVATSYLSSLQVGDKLHVAVRPSHAAFHLPPDAQNTPIIMVAAGTGVAPFRGFLQERAAMAATGRKLAPALLFFGCRAPGVDDLYRDDFDAWQAAGAVDVRRAYSRAAEGEGEEAKGCRYVQDRLWLDRDDVLGLWKEGGRVYVCGSRVVGNAINETVVHIHKSMEERRGNIVSDGDAEDWLAKIRNVRYAADVFD</sequence>
<dbReference type="InterPro" id="IPR001094">
    <property type="entry name" value="Flavdoxin-like"/>
</dbReference>
<proteinExistence type="inferred from homology"/>
<comment type="similarity">
    <text evidence="2 16">In the N-terminal section; belongs to the cytochrome P450 family.</text>
</comment>
<evidence type="ECO:0000256" key="18">
    <source>
        <dbReference type="SAM" id="MobiDB-lite"/>
    </source>
</evidence>
<dbReference type="Gene3D" id="3.40.50.360">
    <property type="match status" value="1"/>
</dbReference>
<feature type="binding site" description="axial binding residue" evidence="17">
    <location>
        <position position="412"/>
    </location>
    <ligand>
        <name>heme</name>
        <dbReference type="ChEBI" id="CHEBI:30413"/>
    </ligand>
    <ligandPart>
        <name>Fe</name>
        <dbReference type="ChEBI" id="CHEBI:18248"/>
    </ligandPart>
</feature>
<dbReference type="OrthoDB" id="1470350at2759"/>
<keyword evidence="11 16" id="KW-0560">Oxidoreductase</keyword>
<dbReference type="PIRSF" id="PIRSF000209">
    <property type="entry name" value="Bifunctional_P450_P450R"/>
    <property type="match status" value="1"/>
</dbReference>
<evidence type="ECO:0000256" key="4">
    <source>
        <dbReference type="ARBA" id="ARBA00022617"/>
    </source>
</evidence>
<keyword evidence="8 16" id="KW-0274">FAD</keyword>
<evidence type="ECO:0000256" key="3">
    <source>
        <dbReference type="ARBA" id="ARBA00022448"/>
    </source>
</evidence>
<evidence type="ECO:0000256" key="2">
    <source>
        <dbReference type="ARBA" id="ARBA00010018"/>
    </source>
</evidence>
<dbReference type="PROSITE" id="PS51384">
    <property type="entry name" value="FAD_FR"/>
    <property type="match status" value="1"/>
</dbReference>
<evidence type="ECO:0000259" key="20">
    <source>
        <dbReference type="PROSITE" id="PS51384"/>
    </source>
</evidence>
<evidence type="ECO:0000256" key="6">
    <source>
        <dbReference type="ARBA" id="ARBA00022643"/>
    </source>
</evidence>
<keyword evidence="5 16" id="KW-0285">Flavoprotein</keyword>
<dbReference type="FunFam" id="2.40.30.10:FF:000198">
    <property type="entry name" value="Bifunctional cytochrome P450/NADPH--P450 reductase"/>
    <property type="match status" value="1"/>
</dbReference>
<dbReference type="SUPFAM" id="SSF52343">
    <property type="entry name" value="Ferredoxin reductase-like, C-terminal NADP-linked domain"/>
    <property type="match status" value="1"/>
</dbReference>
<dbReference type="InterPro" id="IPR023206">
    <property type="entry name" value="Bifunctional_P450_P450_red"/>
</dbReference>
<evidence type="ECO:0000313" key="21">
    <source>
        <dbReference type="EMBL" id="CRG87155.1"/>
    </source>
</evidence>
<dbReference type="PRINTS" id="PR00369">
    <property type="entry name" value="FLAVODOXIN"/>
</dbReference>
<dbReference type="PANTHER" id="PTHR19384:SF127">
    <property type="entry name" value="BIFUNCTIONAL CYTOCHROME P450_NADPH--P450 REDUCTASE"/>
    <property type="match status" value="1"/>
</dbReference>
<dbReference type="InterPro" id="IPR003097">
    <property type="entry name" value="CysJ-like_FAD-binding"/>
</dbReference>
<reference evidence="21 22" key="1">
    <citation type="submission" date="2015-04" db="EMBL/GenBank/DDBJ databases">
        <authorList>
            <person name="Syromyatnikov M.Y."/>
            <person name="Popov V.N."/>
        </authorList>
    </citation>
    <scope>NUCLEOTIDE SEQUENCE [LARGE SCALE GENOMIC DNA]</scope>
    <source>
        <strain evidence="21">WF-38-12</strain>
    </source>
</reference>
<keyword evidence="7 16" id="KW-0479">Metal-binding</keyword>
<dbReference type="InterPro" id="IPR017972">
    <property type="entry name" value="Cyt_P450_CS"/>
</dbReference>
<evidence type="ECO:0000256" key="13">
    <source>
        <dbReference type="ARBA" id="ARBA00023033"/>
    </source>
</evidence>
<keyword evidence="3 16" id="KW-0813">Transport</keyword>
<dbReference type="GO" id="GO:0070330">
    <property type="term" value="F:aromatase activity"/>
    <property type="evidence" value="ECO:0007669"/>
    <property type="project" value="UniProtKB-UniRule"/>
</dbReference>
<dbReference type="Pfam" id="PF00067">
    <property type="entry name" value="p450"/>
    <property type="match status" value="1"/>
</dbReference>
<evidence type="ECO:0000256" key="10">
    <source>
        <dbReference type="ARBA" id="ARBA00022982"/>
    </source>
</evidence>
<evidence type="ECO:0000256" key="14">
    <source>
        <dbReference type="ARBA" id="ARBA00047827"/>
    </source>
</evidence>
<dbReference type="InterPro" id="IPR008254">
    <property type="entry name" value="Flavodoxin/NO_synth"/>
</dbReference>
<dbReference type="PROSITE" id="PS00086">
    <property type="entry name" value="CYTOCHROME_P450"/>
    <property type="match status" value="1"/>
</dbReference>
<comment type="catalytic activity">
    <reaction evidence="14 16">
        <text>an organic molecule + reduced [NADPH--hemoprotein reductase] + O2 = an alcohol + oxidized [NADPH--hemoprotein reductase] + H2O + H(+)</text>
        <dbReference type="Rhea" id="RHEA:17149"/>
        <dbReference type="Rhea" id="RHEA-COMP:11964"/>
        <dbReference type="Rhea" id="RHEA-COMP:11965"/>
        <dbReference type="ChEBI" id="CHEBI:15377"/>
        <dbReference type="ChEBI" id="CHEBI:15378"/>
        <dbReference type="ChEBI" id="CHEBI:15379"/>
        <dbReference type="ChEBI" id="CHEBI:30879"/>
        <dbReference type="ChEBI" id="CHEBI:57618"/>
        <dbReference type="ChEBI" id="CHEBI:58210"/>
        <dbReference type="ChEBI" id="CHEBI:142491"/>
        <dbReference type="EC" id="1.14.14.1"/>
    </reaction>
</comment>
<dbReference type="GO" id="GO:0020037">
    <property type="term" value="F:heme binding"/>
    <property type="evidence" value="ECO:0007669"/>
    <property type="project" value="UniProtKB-UniRule"/>
</dbReference>
<keyword evidence="6 16" id="KW-0288">FMN</keyword>
<comment type="cofactor">
    <cofactor evidence="16">
        <name>FAD</name>
        <dbReference type="ChEBI" id="CHEBI:57692"/>
    </cofactor>
    <cofactor evidence="16">
        <name>FMN</name>
        <dbReference type="ChEBI" id="CHEBI:58210"/>
    </cofactor>
</comment>
<dbReference type="GO" id="GO:0010181">
    <property type="term" value="F:FMN binding"/>
    <property type="evidence" value="ECO:0007669"/>
    <property type="project" value="UniProtKB-UniRule"/>
</dbReference>
<evidence type="ECO:0000256" key="1">
    <source>
        <dbReference type="ARBA" id="ARBA00001971"/>
    </source>
</evidence>
<evidence type="ECO:0000256" key="16">
    <source>
        <dbReference type="PIRNR" id="PIRNR000209"/>
    </source>
</evidence>
<keyword evidence="13 16" id="KW-0503">Monooxygenase</keyword>
<keyword evidence="9 16" id="KW-0521">NADP</keyword>
<dbReference type="InterPro" id="IPR039261">
    <property type="entry name" value="FNR_nucleotide-bd"/>
</dbReference>
<dbReference type="GO" id="GO:0003958">
    <property type="term" value="F:NADPH-hemoprotein reductase activity"/>
    <property type="evidence" value="ECO:0007669"/>
    <property type="project" value="UniProtKB-UniRule"/>
</dbReference>
<dbReference type="CDD" id="cd06206">
    <property type="entry name" value="bifunctional_CYPOR"/>
    <property type="match status" value="1"/>
</dbReference>
<evidence type="ECO:0000256" key="17">
    <source>
        <dbReference type="PIRSR" id="PIRSR000209-1"/>
    </source>
</evidence>
<dbReference type="Proteomes" id="UP000054383">
    <property type="component" value="Unassembled WGS sequence"/>
</dbReference>
<dbReference type="PRINTS" id="PR00371">
    <property type="entry name" value="FPNCR"/>
</dbReference>
<feature type="domain" description="FAD-binding FR-type" evidence="20">
    <location>
        <begin position="681"/>
        <end position="912"/>
    </location>
</feature>
<dbReference type="Gene3D" id="1.20.990.10">
    <property type="entry name" value="NADPH-cytochrome p450 Reductase, Chain A, domain 3"/>
    <property type="match status" value="1"/>
</dbReference>
<dbReference type="GO" id="GO:0005829">
    <property type="term" value="C:cytosol"/>
    <property type="evidence" value="ECO:0007669"/>
    <property type="project" value="TreeGrafter"/>
</dbReference>
<dbReference type="GO" id="GO:0005506">
    <property type="term" value="F:iron ion binding"/>
    <property type="evidence" value="ECO:0007669"/>
    <property type="project" value="UniProtKB-UniRule"/>
</dbReference>
<name>A0A0U1LVB4_TALIS</name>
<dbReference type="PROSITE" id="PS50902">
    <property type="entry name" value="FLAVODOXIN_LIKE"/>
    <property type="match status" value="1"/>
</dbReference>
<evidence type="ECO:0000256" key="15">
    <source>
        <dbReference type="ARBA" id="ARBA00049342"/>
    </source>
</evidence>
<dbReference type="FunFam" id="1.10.630.10:FF:000040">
    <property type="entry name" value="Bifunctional cytochrome P450/NADPH--P450 reductase"/>
    <property type="match status" value="1"/>
</dbReference>
<comment type="cofactor">
    <cofactor evidence="1 16 17">
        <name>heme</name>
        <dbReference type="ChEBI" id="CHEBI:30413"/>
    </cofactor>
</comment>
<dbReference type="InterPro" id="IPR036396">
    <property type="entry name" value="Cyt_P450_sf"/>
</dbReference>
<dbReference type="Gene3D" id="1.10.630.10">
    <property type="entry name" value="Cytochrome P450"/>
    <property type="match status" value="1"/>
</dbReference>
<dbReference type="InterPro" id="IPR017938">
    <property type="entry name" value="Riboflavin_synthase-like_b-brl"/>
</dbReference>
<keyword evidence="22" id="KW-1185">Reference proteome</keyword>
<keyword evidence="10 16" id="KW-0249">Electron transport</keyword>
<keyword evidence="4 16" id="KW-0349">Heme</keyword>
<dbReference type="SUPFAM" id="SSF52218">
    <property type="entry name" value="Flavoproteins"/>
    <property type="match status" value="1"/>
</dbReference>
<organism evidence="21 22">
    <name type="scientific">Talaromyces islandicus</name>
    <name type="common">Penicillium islandicum</name>
    <dbReference type="NCBI Taxonomy" id="28573"/>
    <lineage>
        <taxon>Eukaryota</taxon>
        <taxon>Fungi</taxon>
        <taxon>Dikarya</taxon>
        <taxon>Ascomycota</taxon>
        <taxon>Pezizomycotina</taxon>
        <taxon>Eurotiomycetes</taxon>
        <taxon>Eurotiomycetidae</taxon>
        <taxon>Eurotiales</taxon>
        <taxon>Trichocomaceae</taxon>
        <taxon>Talaromyces</taxon>
        <taxon>Talaromyces sect. Islandici</taxon>
    </lineage>
</organism>
<evidence type="ECO:0000313" key="22">
    <source>
        <dbReference type="Proteomes" id="UP000054383"/>
    </source>
</evidence>
<evidence type="ECO:0000256" key="12">
    <source>
        <dbReference type="ARBA" id="ARBA00023004"/>
    </source>
</evidence>
<dbReference type="AlphaFoldDB" id="A0A0U1LVB4"/>
<dbReference type="EC" id="1.14.14.1" evidence="16"/>
<dbReference type="InterPro" id="IPR017927">
    <property type="entry name" value="FAD-bd_FR_type"/>
</dbReference>
<dbReference type="STRING" id="28573.A0A0U1LVB4"/>
<dbReference type="SUPFAM" id="SSF48264">
    <property type="entry name" value="Cytochrome P450"/>
    <property type="match status" value="1"/>
</dbReference>
<feature type="domain" description="Flavodoxin-like" evidence="19">
    <location>
        <begin position="505"/>
        <end position="646"/>
    </location>
</feature>
<gene>
    <name evidence="21" type="ORF">PISL3812_04171</name>
</gene>
<feature type="region of interest" description="Disordered" evidence="18">
    <location>
        <begin position="478"/>
        <end position="499"/>
    </location>
</feature>
<dbReference type="InterPro" id="IPR001433">
    <property type="entry name" value="OxRdtase_FAD/NAD-bd"/>
</dbReference>
<evidence type="ECO:0000256" key="5">
    <source>
        <dbReference type="ARBA" id="ARBA00022630"/>
    </source>
</evidence>
<comment type="catalytic activity">
    <reaction evidence="15 16">
        <text>2 oxidized [cytochrome P450] + NADPH = 2 reduced [cytochrome P450] + NADP(+) + H(+)</text>
        <dbReference type="Rhea" id="RHEA:24040"/>
        <dbReference type="Rhea" id="RHEA-COMP:14627"/>
        <dbReference type="Rhea" id="RHEA-COMP:14628"/>
        <dbReference type="ChEBI" id="CHEBI:15378"/>
        <dbReference type="ChEBI" id="CHEBI:55376"/>
        <dbReference type="ChEBI" id="CHEBI:57783"/>
        <dbReference type="ChEBI" id="CHEBI:58349"/>
        <dbReference type="ChEBI" id="CHEBI:60344"/>
        <dbReference type="EC" id="1.6.2.4"/>
    </reaction>
</comment>
<protein>
    <recommendedName>
        <fullName evidence="16">Bifunctional cytochrome P450/NADPH--P450 reductase</fullName>
    </recommendedName>
    <domain>
        <recommendedName>
            <fullName evidence="16">Cytochrome P450</fullName>
            <ecNumber evidence="16">1.14.14.1</ecNumber>
        </recommendedName>
    </domain>
    <domain>
        <recommendedName>
            <fullName evidence="16">NADPH--cytochrome P450 reductase</fullName>
            <ecNumber evidence="16">1.6.2.4</ecNumber>
        </recommendedName>
    </domain>
</protein>
<dbReference type="EMBL" id="CVMT01000003">
    <property type="protein sequence ID" value="CRG87155.1"/>
    <property type="molecule type" value="Genomic_DNA"/>
</dbReference>
<dbReference type="InterPro" id="IPR001709">
    <property type="entry name" value="Flavoprot_Pyr_Nucl_cyt_Rdtase"/>
</dbReference>
<dbReference type="InterPro" id="IPR029039">
    <property type="entry name" value="Flavoprotein-like_sf"/>
</dbReference>
<dbReference type="OMA" id="TQLVMKW"/>
<evidence type="ECO:0000256" key="11">
    <source>
        <dbReference type="ARBA" id="ARBA00023002"/>
    </source>
</evidence>
<dbReference type="Pfam" id="PF00258">
    <property type="entry name" value="Flavodoxin_1"/>
    <property type="match status" value="1"/>
</dbReference>
<evidence type="ECO:0000256" key="9">
    <source>
        <dbReference type="ARBA" id="ARBA00022857"/>
    </source>
</evidence>
<dbReference type="InterPro" id="IPR001128">
    <property type="entry name" value="Cyt_P450"/>
</dbReference>
<dbReference type="InterPro" id="IPR023173">
    <property type="entry name" value="NADPH_Cyt_P450_Rdtase_alpha"/>
</dbReference>
<dbReference type="Pfam" id="PF00667">
    <property type="entry name" value="FAD_binding_1"/>
    <property type="match status" value="1"/>
</dbReference>
<dbReference type="Gene3D" id="3.40.50.80">
    <property type="entry name" value="Nucleotide-binding domain of ferredoxin-NADP reductase (FNR) module"/>
    <property type="match status" value="1"/>
</dbReference>
<dbReference type="EC" id="1.6.2.4" evidence="16"/>
<dbReference type="CDD" id="cd11068">
    <property type="entry name" value="CYP120A1"/>
    <property type="match status" value="1"/>
</dbReference>
<dbReference type="Pfam" id="PF00175">
    <property type="entry name" value="NAD_binding_1"/>
    <property type="match status" value="1"/>
</dbReference>
<dbReference type="Gene3D" id="2.40.30.10">
    <property type="entry name" value="Translation factors"/>
    <property type="match status" value="1"/>
</dbReference>
<dbReference type="SUPFAM" id="SSF63380">
    <property type="entry name" value="Riboflavin synthase domain-like"/>
    <property type="match status" value="1"/>
</dbReference>
<dbReference type="GO" id="GO:0050660">
    <property type="term" value="F:flavin adenine dinucleotide binding"/>
    <property type="evidence" value="ECO:0007669"/>
    <property type="project" value="TreeGrafter"/>
</dbReference>
<keyword evidence="12 16" id="KW-0408">Iron</keyword>
<evidence type="ECO:0000259" key="19">
    <source>
        <dbReference type="PROSITE" id="PS50902"/>
    </source>
</evidence>
<evidence type="ECO:0000256" key="8">
    <source>
        <dbReference type="ARBA" id="ARBA00022827"/>
    </source>
</evidence>
<dbReference type="PANTHER" id="PTHR19384">
    <property type="entry name" value="NITRIC OXIDE SYNTHASE-RELATED"/>
    <property type="match status" value="1"/>
</dbReference>
<accession>A0A0U1LVB4</accession>
<evidence type="ECO:0000256" key="7">
    <source>
        <dbReference type="ARBA" id="ARBA00022723"/>
    </source>
</evidence>